<reference evidence="2 3" key="1">
    <citation type="journal article" date="2019" name="Sci. Rep.">
        <title>Orb-weaving spider Araneus ventricosus genome elucidates the spidroin gene catalogue.</title>
        <authorList>
            <person name="Kono N."/>
            <person name="Nakamura H."/>
            <person name="Ohtoshi R."/>
            <person name="Moran D.A.P."/>
            <person name="Shinohara A."/>
            <person name="Yoshida Y."/>
            <person name="Fujiwara M."/>
            <person name="Mori M."/>
            <person name="Tomita M."/>
            <person name="Arakawa K."/>
        </authorList>
    </citation>
    <scope>NUCLEOTIDE SEQUENCE [LARGE SCALE GENOMIC DNA]</scope>
</reference>
<evidence type="ECO:0000313" key="3">
    <source>
        <dbReference type="Proteomes" id="UP000499080"/>
    </source>
</evidence>
<dbReference type="Pfam" id="PF18704">
    <property type="entry name" value="Chromo_2"/>
    <property type="match status" value="1"/>
</dbReference>
<dbReference type="AlphaFoldDB" id="A0A4Y2GV53"/>
<name>A0A4Y2GV53_ARAVE</name>
<evidence type="ECO:0000259" key="1">
    <source>
        <dbReference type="Pfam" id="PF18704"/>
    </source>
</evidence>
<protein>
    <recommendedName>
        <fullName evidence="1">Flap endonuclease GEN chromatin organization modifier domain-containing protein</fullName>
    </recommendedName>
</protein>
<gene>
    <name evidence="2" type="ORF">AVEN_6092_1</name>
</gene>
<dbReference type="Proteomes" id="UP000499080">
    <property type="component" value="Unassembled WGS sequence"/>
</dbReference>
<feature type="domain" description="Flap endonuclease GEN chromatin organization modifier" evidence="1">
    <location>
        <begin position="111"/>
        <end position="168"/>
    </location>
</feature>
<sequence>MILCFFRILKTQEGRQKQKIEIKVYTGAKSIPDFPNAKVIEEYLKFNDEIPHEDVLEWQCPDLKQFQDKAFHYLSWTFQHSFEKCFPIITSWQQFKLSRDNQSDKITLFYKPIEILKTCTVKGEDCLKVQWVSVDGDHSSDVDEENFCTVEFEDRFKKSYPKMVEEYYNFLEKSKPQPKSKSKKMTKAQENRKVILESTPVLKKVPSPEIHVKSFTDESYQSFSEIPLSERIKMITKLKTSQCHVPNMIHTTSVTSKMTENCIPPSTKDICDKIFNESNRSNIQISSEFSAVQNIEVSKNPKILNSDSTDEYAGFACKSNAGRKSIICIEFTDSEDSFLDMLPDYNRIINKSNCTSRKSLIVYCENRTELPHSSINFLNSSESFDEICLDDRKLSLDRPLSFCVSTPIKTTTPKLLYTVKQSASNAQKCVPSIFIGSSTPFAKSLYENAVNVNNLSTPVLSNFDASSQKFSPLIFNSSNDYSVCSP</sequence>
<accession>A0A4Y2GV53</accession>
<organism evidence="2 3">
    <name type="scientific">Araneus ventricosus</name>
    <name type="common">Orbweaver spider</name>
    <name type="synonym">Epeira ventricosa</name>
    <dbReference type="NCBI Taxonomy" id="182803"/>
    <lineage>
        <taxon>Eukaryota</taxon>
        <taxon>Metazoa</taxon>
        <taxon>Ecdysozoa</taxon>
        <taxon>Arthropoda</taxon>
        <taxon>Chelicerata</taxon>
        <taxon>Arachnida</taxon>
        <taxon>Araneae</taxon>
        <taxon>Araneomorphae</taxon>
        <taxon>Entelegynae</taxon>
        <taxon>Araneoidea</taxon>
        <taxon>Araneidae</taxon>
        <taxon>Araneus</taxon>
    </lineage>
</organism>
<dbReference type="OrthoDB" id="2959108at2759"/>
<dbReference type="EMBL" id="BGPR01001561">
    <property type="protein sequence ID" value="GBM56739.1"/>
    <property type="molecule type" value="Genomic_DNA"/>
</dbReference>
<evidence type="ECO:0000313" key="2">
    <source>
        <dbReference type="EMBL" id="GBM56739.1"/>
    </source>
</evidence>
<keyword evidence="3" id="KW-1185">Reference proteome</keyword>
<comment type="caution">
    <text evidence="2">The sequence shown here is derived from an EMBL/GenBank/DDBJ whole genome shotgun (WGS) entry which is preliminary data.</text>
</comment>
<dbReference type="InterPro" id="IPR041012">
    <property type="entry name" value="GEN_chromo"/>
</dbReference>
<proteinExistence type="predicted"/>